<dbReference type="GO" id="GO:0003677">
    <property type="term" value="F:DNA binding"/>
    <property type="evidence" value="ECO:0007669"/>
    <property type="project" value="InterPro"/>
</dbReference>
<dbReference type="Pfam" id="PF13560">
    <property type="entry name" value="HTH_31"/>
    <property type="match status" value="1"/>
</dbReference>
<dbReference type="PROSITE" id="PS50943">
    <property type="entry name" value="HTH_CROC1"/>
    <property type="match status" value="1"/>
</dbReference>
<dbReference type="OrthoDB" id="4557883at2"/>
<dbReference type="CDD" id="cd00093">
    <property type="entry name" value="HTH_XRE"/>
    <property type="match status" value="1"/>
</dbReference>
<dbReference type="AlphaFoldDB" id="A0A511J940"/>
<reference evidence="2 3" key="1">
    <citation type="submission" date="2019-07" db="EMBL/GenBank/DDBJ databases">
        <title>Whole genome shotgun sequence of Cellulomonas composti NBRC 100758.</title>
        <authorList>
            <person name="Hosoyama A."/>
            <person name="Uohara A."/>
            <person name="Ohji S."/>
            <person name="Ichikawa N."/>
        </authorList>
    </citation>
    <scope>NUCLEOTIDE SEQUENCE [LARGE SCALE GENOMIC DNA]</scope>
    <source>
        <strain evidence="2 3">NBRC 100758</strain>
    </source>
</reference>
<dbReference type="InterPro" id="IPR010982">
    <property type="entry name" value="Lambda_DNA-bd_dom_sf"/>
</dbReference>
<accession>A0A511J940</accession>
<name>A0A511J940_9CELL</name>
<sequence>MRVRTMADVGAVLREARESAGLTQVELAQRARVSREWLVNVESGRARAEMPRVLDVLFELGLVLEVQREED</sequence>
<comment type="caution">
    <text evidence="2">The sequence shown here is derived from an EMBL/GenBank/DDBJ whole genome shotgun (WGS) entry which is preliminary data.</text>
</comment>
<evidence type="ECO:0000313" key="3">
    <source>
        <dbReference type="Proteomes" id="UP000321720"/>
    </source>
</evidence>
<gene>
    <name evidence="2" type="ORF">CCO02nite_11650</name>
</gene>
<dbReference type="SMART" id="SM00530">
    <property type="entry name" value="HTH_XRE"/>
    <property type="match status" value="1"/>
</dbReference>
<keyword evidence="3" id="KW-1185">Reference proteome</keyword>
<dbReference type="Proteomes" id="UP000321720">
    <property type="component" value="Unassembled WGS sequence"/>
</dbReference>
<dbReference type="SUPFAM" id="SSF47413">
    <property type="entry name" value="lambda repressor-like DNA-binding domains"/>
    <property type="match status" value="1"/>
</dbReference>
<dbReference type="InterPro" id="IPR001387">
    <property type="entry name" value="Cro/C1-type_HTH"/>
</dbReference>
<dbReference type="Gene3D" id="1.10.260.40">
    <property type="entry name" value="lambda repressor-like DNA-binding domains"/>
    <property type="match status" value="1"/>
</dbReference>
<evidence type="ECO:0000313" key="2">
    <source>
        <dbReference type="EMBL" id="GEL94507.1"/>
    </source>
</evidence>
<dbReference type="EMBL" id="BJWG01000004">
    <property type="protein sequence ID" value="GEL94507.1"/>
    <property type="molecule type" value="Genomic_DNA"/>
</dbReference>
<evidence type="ECO:0000259" key="1">
    <source>
        <dbReference type="PROSITE" id="PS50943"/>
    </source>
</evidence>
<feature type="domain" description="HTH cro/C1-type" evidence="1">
    <location>
        <begin position="13"/>
        <end position="47"/>
    </location>
</feature>
<proteinExistence type="predicted"/>
<protein>
    <recommendedName>
        <fullName evidence="1">HTH cro/C1-type domain-containing protein</fullName>
    </recommendedName>
</protein>
<organism evidence="2 3">
    <name type="scientific">Cellulomonas composti</name>
    <dbReference type="NCBI Taxonomy" id="266130"/>
    <lineage>
        <taxon>Bacteria</taxon>
        <taxon>Bacillati</taxon>
        <taxon>Actinomycetota</taxon>
        <taxon>Actinomycetes</taxon>
        <taxon>Micrococcales</taxon>
        <taxon>Cellulomonadaceae</taxon>
        <taxon>Cellulomonas</taxon>
    </lineage>
</organism>